<evidence type="ECO:0000313" key="9">
    <source>
        <dbReference type="EMBL" id="MFC7147800.1"/>
    </source>
</evidence>
<comment type="caution">
    <text evidence="9">The sequence shown here is derived from an EMBL/GenBank/DDBJ whole genome shotgun (WGS) entry which is preliminary data.</text>
</comment>
<dbReference type="InterPro" id="IPR035906">
    <property type="entry name" value="MetI-like_sf"/>
</dbReference>
<dbReference type="PANTHER" id="PTHR30193">
    <property type="entry name" value="ABC TRANSPORTER PERMEASE PROTEIN"/>
    <property type="match status" value="1"/>
</dbReference>
<feature type="transmembrane region" description="Helical" evidence="7">
    <location>
        <begin position="216"/>
        <end position="236"/>
    </location>
</feature>
<keyword evidence="3" id="KW-1003">Cell membrane</keyword>
<dbReference type="PANTHER" id="PTHR30193:SF37">
    <property type="entry name" value="INNER MEMBRANE ABC TRANSPORTER PERMEASE PROTEIN YCJO"/>
    <property type="match status" value="1"/>
</dbReference>
<gene>
    <name evidence="9" type="ORF">ACFQMJ_04545</name>
</gene>
<feature type="domain" description="ABC transmembrane type-1" evidence="8">
    <location>
        <begin position="68"/>
        <end position="282"/>
    </location>
</feature>
<dbReference type="PROSITE" id="PS50928">
    <property type="entry name" value="ABC_TM1"/>
    <property type="match status" value="1"/>
</dbReference>
<evidence type="ECO:0000256" key="1">
    <source>
        <dbReference type="ARBA" id="ARBA00004651"/>
    </source>
</evidence>
<dbReference type="InterPro" id="IPR000515">
    <property type="entry name" value="MetI-like"/>
</dbReference>
<keyword evidence="5 7" id="KW-1133">Transmembrane helix</keyword>
<comment type="similarity">
    <text evidence="7">Belongs to the binding-protein-dependent transport system permease family.</text>
</comment>
<evidence type="ECO:0000256" key="7">
    <source>
        <dbReference type="RuleBase" id="RU363032"/>
    </source>
</evidence>
<dbReference type="Pfam" id="PF00528">
    <property type="entry name" value="BPD_transp_1"/>
    <property type="match status" value="1"/>
</dbReference>
<protein>
    <submittedName>
        <fullName evidence="9">Carbohydrate ABC transporter permease</fullName>
    </submittedName>
</protein>
<feature type="transmembrane region" description="Helical" evidence="7">
    <location>
        <begin position="9"/>
        <end position="30"/>
    </location>
</feature>
<dbReference type="CDD" id="cd06261">
    <property type="entry name" value="TM_PBP2"/>
    <property type="match status" value="1"/>
</dbReference>
<evidence type="ECO:0000256" key="5">
    <source>
        <dbReference type="ARBA" id="ARBA00022989"/>
    </source>
</evidence>
<dbReference type="EMBL" id="JBHTAI010000002">
    <property type="protein sequence ID" value="MFC7147800.1"/>
    <property type="molecule type" value="Genomic_DNA"/>
</dbReference>
<reference evidence="10" key="1">
    <citation type="journal article" date="2019" name="Int. J. Syst. Evol. Microbiol.">
        <title>The Global Catalogue of Microorganisms (GCM) 10K type strain sequencing project: providing services to taxonomists for standard genome sequencing and annotation.</title>
        <authorList>
            <consortium name="The Broad Institute Genomics Platform"/>
            <consortium name="The Broad Institute Genome Sequencing Center for Infectious Disease"/>
            <person name="Wu L."/>
            <person name="Ma J."/>
        </authorList>
    </citation>
    <scope>NUCLEOTIDE SEQUENCE [LARGE SCALE GENOMIC DNA]</scope>
    <source>
        <strain evidence="10">KCTC 12907</strain>
    </source>
</reference>
<accession>A0ABW2F3Q6</accession>
<name>A0ABW2F3Q6_9BACL</name>
<keyword evidence="10" id="KW-1185">Reference proteome</keyword>
<dbReference type="InterPro" id="IPR051393">
    <property type="entry name" value="ABC_transporter_permease"/>
</dbReference>
<proteinExistence type="inferred from homology"/>
<dbReference type="RefSeq" id="WP_378048056.1">
    <property type="nucleotide sequence ID" value="NZ_JBHMDN010000016.1"/>
</dbReference>
<evidence type="ECO:0000256" key="2">
    <source>
        <dbReference type="ARBA" id="ARBA00022448"/>
    </source>
</evidence>
<dbReference type="Gene3D" id="1.10.3720.10">
    <property type="entry name" value="MetI-like"/>
    <property type="match status" value="1"/>
</dbReference>
<feature type="transmembrane region" description="Helical" evidence="7">
    <location>
        <begin position="256"/>
        <end position="282"/>
    </location>
</feature>
<comment type="subcellular location">
    <subcellularLocation>
        <location evidence="1 7">Cell membrane</location>
        <topology evidence="1 7">Multi-pass membrane protein</topology>
    </subcellularLocation>
</comment>
<organism evidence="9 10">
    <name type="scientific">Cohnella cellulosilytica</name>
    <dbReference type="NCBI Taxonomy" id="986710"/>
    <lineage>
        <taxon>Bacteria</taxon>
        <taxon>Bacillati</taxon>
        <taxon>Bacillota</taxon>
        <taxon>Bacilli</taxon>
        <taxon>Bacillales</taxon>
        <taxon>Paenibacillaceae</taxon>
        <taxon>Cohnella</taxon>
    </lineage>
</organism>
<evidence type="ECO:0000256" key="4">
    <source>
        <dbReference type="ARBA" id="ARBA00022692"/>
    </source>
</evidence>
<sequence length="290" mass="32139">MKTLKRSGVVLSFVAPALLLYCVFMIYPMIEAIRLSLFDWDGSSPDMNFIGLENYIETFQDKIFGLALKHNLLWVVLDLIIIVIPVLILAVLVGKVNKGKLFFRAGYYLPAVLSLPVVGVLWAKIYDPNIGPINIFLKAIGLESISQIWLGNPWTVLPAIIIAGAWSGYGLYFILFMAGLQSIDYSLYEAADIDGAGPVRKFWSITIPSLKNTMNIVISMVIIWGLKSFALIWTLTQGGPFYKSEVVATYVYKSAFAMYDVSYGAAGSVILAIIVIVLTVLFNSLREGRD</sequence>
<feature type="transmembrane region" description="Helical" evidence="7">
    <location>
        <begin position="105"/>
        <end position="123"/>
    </location>
</feature>
<evidence type="ECO:0000256" key="6">
    <source>
        <dbReference type="ARBA" id="ARBA00023136"/>
    </source>
</evidence>
<evidence type="ECO:0000259" key="8">
    <source>
        <dbReference type="PROSITE" id="PS50928"/>
    </source>
</evidence>
<dbReference type="Proteomes" id="UP001596378">
    <property type="component" value="Unassembled WGS sequence"/>
</dbReference>
<feature type="transmembrane region" description="Helical" evidence="7">
    <location>
        <begin position="156"/>
        <end position="178"/>
    </location>
</feature>
<evidence type="ECO:0000256" key="3">
    <source>
        <dbReference type="ARBA" id="ARBA00022475"/>
    </source>
</evidence>
<keyword evidence="2 7" id="KW-0813">Transport</keyword>
<dbReference type="SUPFAM" id="SSF161098">
    <property type="entry name" value="MetI-like"/>
    <property type="match status" value="1"/>
</dbReference>
<keyword evidence="4 7" id="KW-0812">Transmembrane</keyword>
<feature type="transmembrane region" description="Helical" evidence="7">
    <location>
        <begin position="72"/>
        <end position="93"/>
    </location>
</feature>
<evidence type="ECO:0000313" key="10">
    <source>
        <dbReference type="Proteomes" id="UP001596378"/>
    </source>
</evidence>
<keyword evidence="6 7" id="KW-0472">Membrane</keyword>